<gene>
    <name evidence="1" type="ORF">g.86</name>
</gene>
<accession>A0A1B6DR63</accession>
<dbReference type="PANTHER" id="PTHR45913:SF19">
    <property type="entry name" value="LOW QUALITY PROTEIN: ZINC FINGER BED DOMAIN-CONTAINING PROTEIN 5-LIKE"/>
    <property type="match status" value="1"/>
</dbReference>
<name>A0A1B6DR63_9HEMI</name>
<organism evidence="1">
    <name type="scientific">Clastoptera arizonana</name>
    <name type="common">Arizona spittle bug</name>
    <dbReference type="NCBI Taxonomy" id="38151"/>
    <lineage>
        <taxon>Eukaryota</taxon>
        <taxon>Metazoa</taxon>
        <taxon>Ecdysozoa</taxon>
        <taxon>Arthropoda</taxon>
        <taxon>Hexapoda</taxon>
        <taxon>Insecta</taxon>
        <taxon>Pterygota</taxon>
        <taxon>Neoptera</taxon>
        <taxon>Paraneoptera</taxon>
        <taxon>Hemiptera</taxon>
        <taxon>Auchenorrhyncha</taxon>
        <taxon>Cercopoidea</taxon>
        <taxon>Clastopteridae</taxon>
        <taxon>Clastoptera</taxon>
    </lineage>
</organism>
<dbReference type="PANTHER" id="PTHR45913">
    <property type="entry name" value="EPM2A-INTERACTING PROTEIN 1"/>
    <property type="match status" value="1"/>
</dbReference>
<evidence type="ECO:0000313" key="1">
    <source>
        <dbReference type="EMBL" id="JAS28174.1"/>
    </source>
</evidence>
<evidence type="ECO:0008006" key="2">
    <source>
        <dbReference type="Google" id="ProtNLM"/>
    </source>
</evidence>
<proteinExistence type="predicted"/>
<reference evidence="1" key="1">
    <citation type="submission" date="2015-12" db="EMBL/GenBank/DDBJ databases">
        <title>De novo transcriptome assembly of four potential Pierce s Disease insect vectors from Arizona vineyards.</title>
        <authorList>
            <person name="Tassone E.E."/>
        </authorList>
    </citation>
    <scope>NUCLEOTIDE SEQUENCE</scope>
</reference>
<sequence length="236" mass="27553">LSAEFKKPWNQVILSYLSDFFDTLNNLNLRLQGADSNIVTHRDAIKMYVEKLQLWIRKVSMNPSNYSSFSKVVSVSEEVCFEDVFEGPLLKNLIIDHLKNLKEEFSRYFPNLSEELYKLSTDPFNMDIQLLPEELQEEGIEIKNDSAARYDFDKMDKPSFWLKYLKVYPSVSGKAVRMYLPFSTTYMCEKAFSTLVAIKTKYRNKLDVESDLRCALSETQPRICQLIQNMQAHPSH</sequence>
<dbReference type="EMBL" id="GEDC01009124">
    <property type="protein sequence ID" value="JAS28174.1"/>
    <property type="molecule type" value="Transcribed_RNA"/>
</dbReference>
<feature type="non-terminal residue" evidence="1">
    <location>
        <position position="1"/>
    </location>
</feature>
<protein>
    <recommendedName>
        <fullName evidence="2">HAT C-terminal dimerisation domain-containing protein</fullName>
    </recommendedName>
</protein>
<dbReference type="AlphaFoldDB" id="A0A1B6DR63"/>